<accession>A0A0B7NG42</accession>
<gene>
    <name evidence="1" type="primary">PARPA_08524.1 scaffold 33340</name>
</gene>
<sequence length="183" mass="20626">MTDNTGPSWATVLSRGLSKKVINTQTRRAVKAAKYQLVTEVLFENEDLKAEILTRKATAIIENAVDPNAVLFTFPKQTIDEFDHYVDVYVAISEQLGTTKVQYRPLGLWHHRQDGEFLLQATFESKEVALKAINDGVIFKEVVYKATAVKVTTPGRLPLVNMTIVNTPNMDTFLGDLMESMRY</sequence>
<evidence type="ECO:0000313" key="2">
    <source>
        <dbReference type="Proteomes" id="UP000054107"/>
    </source>
</evidence>
<proteinExistence type="predicted"/>
<dbReference type="EMBL" id="LN731193">
    <property type="protein sequence ID" value="CEP14345.1"/>
    <property type="molecule type" value="Genomic_DNA"/>
</dbReference>
<dbReference type="AlphaFoldDB" id="A0A0B7NG42"/>
<name>A0A0B7NG42_9FUNG</name>
<dbReference type="OrthoDB" id="2287166at2759"/>
<reference evidence="1 2" key="1">
    <citation type="submission" date="2014-09" db="EMBL/GenBank/DDBJ databases">
        <authorList>
            <person name="Ellenberger Sabrina"/>
        </authorList>
    </citation>
    <scope>NUCLEOTIDE SEQUENCE [LARGE SCALE GENOMIC DNA]</scope>
    <source>
        <strain evidence="1 2">CBS 412.66</strain>
    </source>
</reference>
<evidence type="ECO:0000313" key="1">
    <source>
        <dbReference type="EMBL" id="CEP14345.1"/>
    </source>
</evidence>
<dbReference type="Proteomes" id="UP000054107">
    <property type="component" value="Unassembled WGS sequence"/>
</dbReference>
<organism evidence="1 2">
    <name type="scientific">Parasitella parasitica</name>
    <dbReference type="NCBI Taxonomy" id="35722"/>
    <lineage>
        <taxon>Eukaryota</taxon>
        <taxon>Fungi</taxon>
        <taxon>Fungi incertae sedis</taxon>
        <taxon>Mucoromycota</taxon>
        <taxon>Mucoromycotina</taxon>
        <taxon>Mucoromycetes</taxon>
        <taxon>Mucorales</taxon>
        <taxon>Mucorineae</taxon>
        <taxon>Mucoraceae</taxon>
        <taxon>Parasitella</taxon>
    </lineage>
</organism>
<protein>
    <submittedName>
        <fullName evidence="1">Uncharacterized protein</fullName>
    </submittedName>
</protein>
<keyword evidence="2" id="KW-1185">Reference proteome</keyword>